<reference evidence="3" key="1">
    <citation type="submission" date="2021-01" db="EMBL/GenBank/DDBJ databases">
        <title>Whole genome shotgun sequence of Sphaerisporangium rufum NBRC 109079.</title>
        <authorList>
            <person name="Komaki H."/>
            <person name="Tamura T."/>
        </authorList>
    </citation>
    <scope>NUCLEOTIDE SEQUENCE</scope>
    <source>
        <strain evidence="3">NBRC 109079</strain>
    </source>
</reference>
<evidence type="ECO:0000259" key="2">
    <source>
        <dbReference type="PROSITE" id="PS50943"/>
    </source>
</evidence>
<feature type="region of interest" description="Disordered" evidence="1">
    <location>
        <begin position="1"/>
        <end position="23"/>
    </location>
</feature>
<proteinExistence type="predicted"/>
<dbReference type="AlphaFoldDB" id="A0A919UZV1"/>
<keyword evidence="4" id="KW-1185">Reference proteome</keyword>
<protein>
    <recommendedName>
        <fullName evidence="2">HTH cro/C1-type domain-containing protein</fullName>
    </recommendedName>
</protein>
<dbReference type="InterPro" id="IPR001387">
    <property type="entry name" value="Cro/C1-type_HTH"/>
</dbReference>
<dbReference type="PROSITE" id="PS50943">
    <property type="entry name" value="HTH_CROC1"/>
    <property type="match status" value="1"/>
</dbReference>
<evidence type="ECO:0000313" key="4">
    <source>
        <dbReference type="Proteomes" id="UP000655287"/>
    </source>
</evidence>
<dbReference type="SUPFAM" id="SSF47413">
    <property type="entry name" value="lambda repressor-like DNA-binding domains"/>
    <property type="match status" value="1"/>
</dbReference>
<dbReference type="Pfam" id="PF13560">
    <property type="entry name" value="HTH_31"/>
    <property type="match status" value="1"/>
</dbReference>
<dbReference type="InterPro" id="IPR010982">
    <property type="entry name" value="Lambda_DNA-bd_dom_sf"/>
</dbReference>
<dbReference type="GO" id="GO:0003677">
    <property type="term" value="F:DNA binding"/>
    <property type="evidence" value="ECO:0007669"/>
    <property type="project" value="InterPro"/>
</dbReference>
<dbReference type="Gene3D" id="2.30.110.10">
    <property type="entry name" value="Electron Transport, Fmn-binding Protein, Chain A"/>
    <property type="match status" value="1"/>
</dbReference>
<gene>
    <name evidence="3" type="ORF">Sru01_16890</name>
</gene>
<dbReference type="EMBL" id="BOOU01000024">
    <property type="protein sequence ID" value="GII76707.1"/>
    <property type="molecule type" value="Genomic_DNA"/>
</dbReference>
<sequence length="233" mass="24770">MDHRTRAPGLSGSPESPDPGDLGRRVARLRAEQGLSRDQLAERADMAPGFIRYLEEHPCSLTPGTVLRLAAALDTTAAELLGGTAGRPPGGARAARRATLDRLETDECVRLIAPGGVGRVALADPAGPLVFPVNYRYHDGTVIFRTRPGGPLDAGARAAAAGERVTVGFEVDRIDDARREGWSVLVRGVADAVPPDEVAVLTAATVEPWAGDGRDLYVRVVPHHISGRRIHTF</sequence>
<dbReference type="RefSeq" id="WP_203983318.1">
    <property type="nucleotide sequence ID" value="NZ_BOOU01000024.1"/>
</dbReference>
<comment type="caution">
    <text evidence="3">The sequence shown here is derived from an EMBL/GenBank/DDBJ whole genome shotgun (WGS) entry which is preliminary data.</text>
</comment>
<dbReference type="Proteomes" id="UP000655287">
    <property type="component" value="Unassembled WGS sequence"/>
</dbReference>
<dbReference type="CDD" id="cd00093">
    <property type="entry name" value="HTH_XRE"/>
    <property type="match status" value="1"/>
</dbReference>
<dbReference type="Pfam" id="PF12900">
    <property type="entry name" value="Pyridox_ox_2"/>
    <property type="match status" value="1"/>
</dbReference>
<dbReference type="SUPFAM" id="SSF50475">
    <property type="entry name" value="FMN-binding split barrel"/>
    <property type="match status" value="1"/>
</dbReference>
<organism evidence="3 4">
    <name type="scientific">Sphaerisporangium rufum</name>
    <dbReference type="NCBI Taxonomy" id="1381558"/>
    <lineage>
        <taxon>Bacteria</taxon>
        <taxon>Bacillati</taxon>
        <taxon>Actinomycetota</taxon>
        <taxon>Actinomycetes</taxon>
        <taxon>Streptosporangiales</taxon>
        <taxon>Streptosporangiaceae</taxon>
        <taxon>Sphaerisporangium</taxon>
    </lineage>
</organism>
<evidence type="ECO:0000313" key="3">
    <source>
        <dbReference type="EMBL" id="GII76707.1"/>
    </source>
</evidence>
<name>A0A919UZV1_9ACTN</name>
<feature type="domain" description="HTH cro/C1-type" evidence="2">
    <location>
        <begin position="26"/>
        <end position="80"/>
    </location>
</feature>
<dbReference type="Gene3D" id="1.10.260.40">
    <property type="entry name" value="lambda repressor-like DNA-binding domains"/>
    <property type="match status" value="1"/>
</dbReference>
<accession>A0A919UZV1</accession>
<evidence type="ECO:0000256" key="1">
    <source>
        <dbReference type="SAM" id="MobiDB-lite"/>
    </source>
</evidence>
<dbReference type="InterPro" id="IPR024747">
    <property type="entry name" value="Pyridox_Oxase-rel"/>
</dbReference>
<dbReference type="InterPro" id="IPR012349">
    <property type="entry name" value="Split_barrel_FMN-bd"/>
</dbReference>
<dbReference type="SMART" id="SM00530">
    <property type="entry name" value="HTH_XRE"/>
    <property type="match status" value="1"/>
</dbReference>